<name>A0ABV9DU25_9ACTN</name>
<comment type="caution">
    <text evidence="2">The sequence shown here is derived from an EMBL/GenBank/DDBJ whole genome shotgun (WGS) entry which is preliminary data.</text>
</comment>
<gene>
    <name evidence="2" type="ORF">ACFO4E_10095</name>
</gene>
<dbReference type="InterPro" id="IPR026893">
    <property type="entry name" value="Tyr/Ser_Pase_IphP-type"/>
</dbReference>
<feature type="region of interest" description="Disordered" evidence="1">
    <location>
        <begin position="221"/>
        <end position="240"/>
    </location>
</feature>
<accession>A0ABV9DU25</accession>
<reference evidence="3" key="1">
    <citation type="journal article" date="2019" name="Int. J. Syst. Evol. Microbiol.">
        <title>The Global Catalogue of Microorganisms (GCM) 10K type strain sequencing project: providing services to taxonomists for standard genome sequencing and annotation.</title>
        <authorList>
            <consortium name="The Broad Institute Genomics Platform"/>
            <consortium name="The Broad Institute Genome Sequencing Center for Infectious Disease"/>
            <person name="Wu L."/>
            <person name="Ma J."/>
        </authorList>
    </citation>
    <scope>NUCLEOTIDE SEQUENCE [LARGE SCALE GENOMIC DNA]</scope>
    <source>
        <strain evidence="3">XZYJ18</strain>
    </source>
</reference>
<feature type="region of interest" description="Disordered" evidence="1">
    <location>
        <begin position="87"/>
        <end position="109"/>
    </location>
</feature>
<dbReference type="RefSeq" id="WP_378573445.1">
    <property type="nucleotide sequence ID" value="NZ_JBHSFQ010000007.1"/>
</dbReference>
<evidence type="ECO:0000313" key="2">
    <source>
        <dbReference type="EMBL" id="MFC4562205.1"/>
    </source>
</evidence>
<proteinExistence type="predicted"/>
<dbReference type="Gene3D" id="3.90.190.10">
    <property type="entry name" value="Protein tyrosine phosphatase superfamily"/>
    <property type="match status" value="1"/>
</dbReference>
<protein>
    <submittedName>
        <fullName evidence="2">Tyrosine-protein phosphatase</fullName>
        <ecNumber evidence="2">3.1.3.48</ecNumber>
    </submittedName>
</protein>
<keyword evidence="3" id="KW-1185">Reference proteome</keyword>
<dbReference type="EMBL" id="JBHSFQ010000007">
    <property type="protein sequence ID" value="MFC4562205.1"/>
    <property type="molecule type" value="Genomic_DNA"/>
</dbReference>
<evidence type="ECO:0000313" key="3">
    <source>
        <dbReference type="Proteomes" id="UP001595923"/>
    </source>
</evidence>
<dbReference type="GO" id="GO:0004725">
    <property type="term" value="F:protein tyrosine phosphatase activity"/>
    <property type="evidence" value="ECO:0007669"/>
    <property type="project" value="UniProtKB-EC"/>
</dbReference>
<dbReference type="InterPro" id="IPR029021">
    <property type="entry name" value="Prot-tyrosine_phosphatase-like"/>
</dbReference>
<dbReference type="SUPFAM" id="SSF52799">
    <property type="entry name" value="(Phosphotyrosine protein) phosphatases II"/>
    <property type="match status" value="1"/>
</dbReference>
<keyword evidence="2" id="KW-0378">Hydrolase</keyword>
<sequence>MAFERLHDFRDLGGCRTSDGRTLRWGRPFRSDPLGGLRGDDGDRFPALGIGTVIDPRHPWEVERGGRVHHHPGLAHHHLSIEDRPYEQAGLDPGADPAPFPAERNSEAARERAAGIRGAREVIAGSAAPLAFHCHSGEDRVGVPPMPVLTLAGVGAGDIAADYALTGRAAERLVAQWRAGHPDLALGWAAYGTAPAETVHLFTADPERRYGSVRASAADHLGADDDPVAPLRTAPAPLLP</sequence>
<feature type="compositionally biased region" description="Low complexity" evidence="1">
    <location>
        <begin position="228"/>
        <end position="240"/>
    </location>
</feature>
<dbReference type="Proteomes" id="UP001595923">
    <property type="component" value="Unassembled WGS sequence"/>
</dbReference>
<organism evidence="2 3">
    <name type="scientific">Nocardiopsis mangrovi</name>
    <dbReference type="NCBI Taxonomy" id="1179818"/>
    <lineage>
        <taxon>Bacteria</taxon>
        <taxon>Bacillati</taxon>
        <taxon>Actinomycetota</taxon>
        <taxon>Actinomycetes</taxon>
        <taxon>Streptosporangiales</taxon>
        <taxon>Nocardiopsidaceae</taxon>
        <taxon>Nocardiopsis</taxon>
    </lineage>
</organism>
<evidence type="ECO:0000256" key="1">
    <source>
        <dbReference type="SAM" id="MobiDB-lite"/>
    </source>
</evidence>
<dbReference type="EC" id="3.1.3.48" evidence="2"/>
<dbReference type="Pfam" id="PF13350">
    <property type="entry name" value="Y_phosphatase3"/>
    <property type="match status" value="1"/>
</dbReference>